<dbReference type="RefSeq" id="WP_015246883.1">
    <property type="nucleotide sequence ID" value="NC_019892.1"/>
</dbReference>
<keyword evidence="2" id="KW-1133">Transmembrane helix</keyword>
<keyword evidence="2" id="KW-0472">Membrane</keyword>
<feature type="compositionally biased region" description="Gly residues" evidence="1">
    <location>
        <begin position="1016"/>
        <end position="1031"/>
    </location>
</feature>
<dbReference type="OrthoDB" id="220056at2"/>
<keyword evidence="4" id="KW-1185">Reference proteome</keyword>
<dbReference type="eggNOG" id="COG1196">
    <property type="taxonomic scope" value="Bacteria"/>
</dbReference>
<accession>L0DED5</accession>
<dbReference type="AlphaFoldDB" id="L0DED5"/>
<evidence type="ECO:0000256" key="2">
    <source>
        <dbReference type="SAM" id="Phobius"/>
    </source>
</evidence>
<reference evidence="3 4" key="1">
    <citation type="submission" date="2012-02" db="EMBL/GenBank/DDBJ databases">
        <title>Complete sequence of chromosome of Singulisphaera acidiphila DSM 18658.</title>
        <authorList>
            <consortium name="US DOE Joint Genome Institute (JGI-PGF)"/>
            <person name="Lucas S."/>
            <person name="Copeland A."/>
            <person name="Lapidus A."/>
            <person name="Glavina del Rio T."/>
            <person name="Dalin E."/>
            <person name="Tice H."/>
            <person name="Bruce D."/>
            <person name="Goodwin L."/>
            <person name="Pitluck S."/>
            <person name="Peters L."/>
            <person name="Ovchinnikova G."/>
            <person name="Chertkov O."/>
            <person name="Kyrpides N."/>
            <person name="Mavromatis K."/>
            <person name="Ivanova N."/>
            <person name="Brettin T."/>
            <person name="Detter J.C."/>
            <person name="Han C."/>
            <person name="Larimer F."/>
            <person name="Land M."/>
            <person name="Hauser L."/>
            <person name="Markowitz V."/>
            <person name="Cheng J.-F."/>
            <person name="Hugenholtz P."/>
            <person name="Woyke T."/>
            <person name="Wu D."/>
            <person name="Tindall B."/>
            <person name="Pomrenke H."/>
            <person name="Brambilla E."/>
            <person name="Klenk H.-P."/>
            <person name="Eisen J.A."/>
        </authorList>
    </citation>
    <scope>NUCLEOTIDE SEQUENCE [LARGE SCALE GENOMIC DNA]</scope>
    <source>
        <strain evidence="4">ATCC BAA-1392 / DSM 18658 / VKM B-2454 / MOB10</strain>
    </source>
</reference>
<evidence type="ECO:0000313" key="4">
    <source>
        <dbReference type="Proteomes" id="UP000010798"/>
    </source>
</evidence>
<dbReference type="HOGENOM" id="CLU_284810_0_0_0"/>
<evidence type="ECO:0000313" key="3">
    <source>
        <dbReference type="EMBL" id="AGA27739.1"/>
    </source>
</evidence>
<feature type="region of interest" description="Disordered" evidence="1">
    <location>
        <begin position="1011"/>
        <end position="1037"/>
    </location>
</feature>
<dbReference type="KEGG" id="saci:Sinac_3482"/>
<dbReference type="Proteomes" id="UP000010798">
    <property type="component" value="Chromosome"/>
</dbReference>
<feature type="transmembrane region" description="Helical" evidence="2">
    <location>
        <begin position="32"/>
        <end position="53"/>
    </location>
</feature>
<protein>
    <recommendedName>
        <fullName evidence="5">DUF4175 family protein</fullName>
    </recommendedName>
</protein>
<feature type="compositionally biased region" description="Pro residues" evidence="1">
    <location>
        <begin position="680"/>
        <end position="690"/>
    </location>
</feature>
<evidence type="ECO:0008006" key="5">
    <source>
        <dbReference type="Google" id="ProtNLM"/>
    </source>
</evidence>
<sequence length="1089" mass="117948">MSLAGTQNRLELPESLRTQLRNYRRRVWTVKMAEAVFAAAFGVVAAFLLMFVLDRVWDTPGWPRVALFVVAAFACAIVPLWLYRWVARNRRFDQLARLLARKHPHFGDQLLGVIELVHSDSEQTRSRALCEAAVLQVTDDAGKRDLNAAVPNPRHRIWAWLAAVPATAALVLFLLFPAAASNAWSRLMAPWRPIPRYTFAAIRPLPDHLVVPHGEPFTAEAKLAAGTAWRPVRGEARLDGQGAVSALLRDDLYAFDLPAMIAPGPLEVRVGDWLQRVRVEPTLRPELTSIVANVALPKYLGRPEPLHKDVRGGSVSLVKGSEATFAVTASRNLSSARVDGQGRTPSGSTVASPLMVVDGPRNLEFQWKDQYGLEGKAPFTLAVNGRDDEPPTVSCENMPRNKVILDTELLAFKVHVQDDFGIKRVGLEWHGVESPLIASPAAGEQILAAGGNDKENLDLNGTFTAKTLGIEPQPINVRVFAEDFLPGRARAYSPTYTFYVLNAEQHAIWIAEQLSKWHRQSLEVRDRELQLYETNKQLRDLTADDLDRPETRKKVESQAAAERANGRRLSMLVGSGEDLVKQASRNPEIGVGHLERWAEMLQVLKDISTNRMPSVADLLKEAAQAPSLAANSTGNKAPMAGQVRAAGAGAPSEPKKTNAAPSAVPAVVDMESSQNSPTKKPIPPAPPGGSPKPRLTLAQTTLMGKGSATPPPPPPPAAEKVDEAVNAQRDLLAEFEKIADELNRVLANLEGSTLVKRLKAASRVQLKIGGRLGDFVGDAFGLPASRITDAAAKELVTLADQEAKGSQNVSVIMDDLQAYFERRQLVQFKAVLDEMKKEDVIGGLRQIGDDLKKEQGMSIAQCEFWSDSLDRWAEDLVDPACKGTCPGSKSKSSLPPSIVLEVLQILEGEVNLREETRVAEQAKPALVPSDYSTQAGKLSGTQKELSDRVEKVTGKIRELPDAEQEFAYEIALLGQVGSVMDDATGILLKPETGNPAVAAETEAIELLLKSKRINPKGGGGGGSSPGGGGTGTTQDSALALLGVGLNEKEVKEDRGVSQATGDSGPSLPEEFRAGLDEYFNRLDRAPAGR</sequence>
<proteinExistence type="predicted"/>
<dbReference type="EMBL" id="CP003364">
    <property type="protein sequence ID" value="AGA27739.1"/>
    <property type="molecule type" value="Genomic_DNA"/>
</dbReference>
<feature type="transmembrane region" description="Helical" evidence="2">
    <location>
        <begin position="157"/>
        <end position="180"/>
    </location>
</feature>
<organism evidence="3 4">
    <name type="scientific">Singulisphaera acidiphila (strain ATCC BAA-1392 / DSM 18658 / VKM B-2454 / MOB10)</name>
    <dbReference type="NCBI Taxonomy" id="886293"/>
    <lineage>
        <taxon>Bacteria</taxon>
        <taxon>Pseudomonadati</taxon>
        <taxon>Planctomycetota</taxon>
        <taxon>Planctomycetia</taxon>
        <taxon>Isosphaerales</taxon>
        <taxon>Isosphaeraceae</taxon>
        <taxon>Singulisphaera</taxon>
    </lineage>
</organism>
<feature type="compositionally biased region" description="Basic and acidic residues" evidence="1">
    <location>
        <begin position="542"/>
        <end position="556"/>
    </location>
</feature>
<feature type="transmembrane region" description="Helical" evidence="2">
    <location>
        <begin position="65"/>
        <end position="83"/>
    </location>
</feature>
<gene>
    <name evidence="3" type="ordered locus">Sinac_3482</name>
</gene>
<feature type="region of interest" description="Disordered" evidence="1">
    <location>
        <begin position="542"/>
        <end position="563"/>
    </location>
</feature>
<evidence type="ECO:0000256" key="1">
    <source>
        <dbReference type="SAM" id="MobiDB-lite"/>
    </source>
</evidence>
<keyword evidence="2" id="KW-0812">Transmembrane</keyword>
<feature type="region of interest" description="Disordered" evidence="1">
    <location>
        <begin position="629"/>
        <end position="695"/>
    </location>
</feature>
<name>L0DED5_SINAD</name>
<dbReference type="STRING" id="886293.Sinac_3482"/>
<feature type="region of interest" description="Disordered" evidence="1">
    <location>
        <begin position="1049"/>
        <end position="1072"/>
    </location>
</feature>